<dbReference type="Pfam" id="PF01323">
    <property type="entry name" value="DSBA"/>
    <property type="match status" value="1"/>
</dbReference>
<feature type="domain" description="DSBA-like thioredoxin" evidence="2">
    <location>
        <begin position="15"/>
        <end position="190"/>
    </location>
</feature>
<dbReference type="RefSeq" id="WP_190152927.1">
    <property type="nucleotide sequence ID" value="NZ_BMTL01000033.1"/>
</dbReference>
<accession>A0A918G4I6</accession>
<evidence type="ECO:0000259" key="2">
    <source>
        <dbReference type="Pfam" id="PF01323"/>
    </source>
</evidence>
<dbReference type="InterPro" id="IPR001853">
    <property type="entry name" value="DSBA-like_thioredoxin_dom"/>
</dbReference>
<proteinExistence type="predicted"/>
<dbReference type="SUPFAM" id="SSF52833">
    <property type="entry name" value="Thioredoxin-like"/>
    <property type="match status" value="1"/>
</dbReference>
<reference evidence="3" key="1">
    <citation type="journal article" date="2014" name="Int. J. Syst. Evol. Microbiol.">
        <title>Complete genome sequence of Corynebacterium casei LMG S-19264T (=DSM 44701T), isolated from a smear-ripened cheese.</title>
        <authorList>
            <consortium name="US DOE Joint Genome Institute (JGI-PGF)"/>
            <person name="Walter F."/>
            <person name="Albersmeier A."/>
            <person name="Kalinowski J."/>
            <person name="Ruckert C."/>
        </authorList>
    </citation>
    <scope>NUCLEOTIDE SEQUENCE</scope>
    <source>
        <strain evidence="3">JCM 4386</strain>
    </source>
</reference>
<dbReference type="Proteomes" id="UP000606194">
    <property type="component" value="Unassembled WGS sequence"/>
</dbReference>
<name>A0A918G4I6_9ACTN</name>
<protein>
    <recommendedName>
        <fullName evidence="2">DSBA-like thioredoxin domain-containing protein</fullName>
    </recommendedName>
</protein>
<comment type="caution">
    <text evidence="3">The sequence shown here is derived from an EMBL/GenBank/DDBJ whole genome shotgun (WGS) entry which is preliminary data.</text>
</comment>
<dbReference type="AlphaFoldDB" id="A0A918G4I6"/>
<dbReference type="EMBL" id="BMTL01000033">
    <property type="protein sequence ID" value="GGS16930.1"/>
    <property type="molecule type" value="Genomic_DNA"/>
</dbReference>
<dbReference type="GO" id="GO:0016491">
    <property type="term" value="F:oxidoreductase activity"/>
    <property type="evidence" value="ECO:0007669"/>
    <property type="project" value="InterPro"/>
</dbReference>
<keyword evidence="4" id="KW-1185">Reference proteome</keyword>
<gene>
    <name evidence="3" type="ORF">GCM10010269_65090</name>
</gene>
<evidence type="ECO:0000313" key="3">
    <source>
        <dbReference type="EMBL" id="GGS16930.1"/>
    </source>
</evidence>
<dbReference type="InterPro" id="IPR036249">
    <property type="entry name" value="Thioredoxin-like_sf"/>
</dbReference>
<feature type="region of interest" description="Disordered" evidence="1">
    <location>
        <begin position="230"/>
        <end position="251"/>
    </location>
</feature>
<evidence type="ECO:0000256" key="1">
    <source>
        <dbReference type="SAM" id="MobiDB-lite"/>
    </source>
</evidence>
<sequence>MPPPRSSPSDAALRVEIWSELHCPWALVAIHRLREARREHGLDVVFVPRAWPLEWVNSRGTPREIVTTETAALASHEPDLFTAYRGESWPSTFLPAFELVAAARRVHGVVAAEEVDYALRLAFFRDGVDVSIAAGLHRALELAADTASLDPEAVMEMWRESDVRSDVAADHRASLRVTIQGSPQIVWPDGTSDHNPGMTDHEWHGGLVRILSTDRSAPERRLLEVVRAVREGGPPPDPTRAEATRKPAGGV</sequence>
<dbReference type="Gene3D" id="3.40.30.10">
    <property type="entry name" value="Glutaredoxin"/>
    <property type="match status" value="1"/>
</dbReference>
<reference evidence="3" key="2">
    <citation type="submission" date="2020-09" db="EMBL/GenBank/DDBJ databases">
        <authorList>
            <person name="Sun Q."/>
            <person name="Ohkuma M."/>
        </authorList>
    </citation>
    <scope>NUCLEOTIDE SEQUENCE</scope>
    <source>
        <strain evidence="3">JCM 4386</strain>
    </source>
</reference>
<organism evidence="3 4">
    <name type="scientific">Streptomyces humidus</name>
    <dbReference type="NCBI Taxonomy" id="52259"/>
    <lineage>
        <taxon>Bacteria</taxon>
        <taxon>Bacillati</taxon>
        <taxon>Actinomycetota</taxon>
        <taxon>Actinomycetes</taxon>
        <taxon>Kitasatosporales</taxon>
        <taxon>Streptomycetaceae</taxon>
        <taxon>Streptomyces</taxon>
    </lineage>
</organism>
<evidence type="ECO:0000313" key="4">
    <source>
        <dbReference type="Proteomes" id="UP000606194"/>
    </source>
</evidence>